<reference evidence="2" key="1">
    <citation type="submission" date="2020-03" db="EMBL/GenBank/DDBJ databases">
        <authorList>
            <person name="Weist P."/>
        </authorList>
    </citation>
    <scope>NUCLEOTIDE SEQUENCE</scope>
</reference>
<dbReference type="Proteomes" id="UP001153269">
    <property type="component" value="Unassembled WGS sequence"/>
</dbReference>
<protein>
    <submittedName>
        <fullName evidence="2">Uncharacterized protein</fullName>
    </submittedName>
</protein>
<feature type="non-terminal residue" evidence="2">
    <location>
        <position position="1"/>
    </location>
</feature>
<comment type="caution">
    <text evidence="2">The sequence shown here is derived from an EMBL/GenBank/DDBJ whole genome shotgun (WGS) entry which is preliminary data.</text>
</comment>
<dbReference type="EMBL" id="CADEAL010002242">
    <property type="protein sequence ID" value="CAB1439173.1"/>
    <property type="molecule type" value="Genomic_DNA"/>
</dbReference>
<organism evidence="2 3">
    <name type="scientific">Pleuronectes platessa</name>
    <name type="common">European plaice</name>
    <dbReference type="NCBI Taxonomy" id="8262"/>
    <lineage>
        <taxon>Eukaryota</taxon>
        <taxon>Metazoa</taxon>
        <taxon>Chordata</taxon>
        <taxon>Craniata</taxon>
        <taxon>Vertebrata</taxon>
        <taxon>Euteleostomi</taxon>
        <taxon>Actinopterygii</taxon>
        <taxon>Neopterygii</taxon>
        <taxon>Teleostei</taxon>
        <taxon>Neoteleostei</taxon>
        <taxon>Acanthomorphata</taxon>
        <taxon>Carangaria</taxon>
        <taxon>Pleuronectiformes</taxon>
        <taxon>Pleuronectoidei</taxon>
        <taxon>Pleuronectidae</taxon>
        <taxon>Pleuronectes</taxon>
    </lineage>
</organism>
<name>A0A9N7YUU6_PLEPL</name>
<gene>
    <name evidence="2" type="ORF">PLEPLA_LOCUS26998</name>
</gene>
<evidence type="ECO:0000313" key="3">
    <source>
        <dbReference type="Proteomes" id="UP001153269"/>
    </source>
</evidence>
<keyword evidence="3" id="KW-1185">Reference proteome</keyword>
<sequence>FPQPNSRKSCCLNAKVHLSPREQTRKLHNRCKAGALHLCRPLPWSHPIRVGQPLKAPGVLELGERGTAGRAEAQRENASKQVRRKGRKRVDLTGAGQKGNTAQDS</sequence>
<feature type="region of interest" description="Disordered" evidence="1">
    <location>
        <begin position="65"/>
        <end position="105"/>
    </location>
</feature>
<accession>A0A9N7YUU6</accession>
<dbReference type="AlphaFoldDB" id="A0A9N7YUU6"/>
<evidence type="ECO:0000313" key="2">
    <source>
        <dbReference type="EMBL" id="CAB1439173.1"/>
    </source>
</evidence>
<evidence type="ECO:0000256" key="1">
    <source>
        <dbReference type="SAM" id="MobiDB-lite"/>
    </source>
</evidence>
<proteinExistence type="predicted"/>